<feature type="transmembrane region" description="Helical" evidence="1">
    <location>
        <begin position="355"/>
        <end position="385"/>
    </location>
</feature>
<organism evidence="3 4">
    <name type="scientific">Alkalicoccus saliphilus</name>
    <dbReference type="NCBI Taxonomy" id="200989"/>
    <lineage>
        <taxon>Bacteria</taxon>
        <taxon>Bacillati</taxon>
        <taxon>Bacillota</taxon>
        <taxon>Bacilli</taxon>
        <taxon>Bacillales</taxon>
        <taxon>Bacillaceae</taxon>
        <taxon>Alkalicoccus</taxon>
    </lineage>
</organism>
<keyword evidence="1" id="KW-0472">Membrane</keyword>
<name>A0A2T4U3Y1_9BACI</name>
<feature type="transmembrane region" description="Helical" evidence="1">
    <location>
        <begin position="254"/>
        <end position="280"/>
    </location>
</feature>
<dbReference type="InterPro" id="IPR002823">
    <property type="entry name" value="DUF112_TM"/>
</dbReference>
<protein>
    <recommendedName>
        <fullName evidence="2">DUF112 domain-containing protein</fullName>
    </recommendedName>
</protein>
<dbReference type="PANTHER" id="PTHR35342">
    <property type="entry name" value="TRICARBOXYLIC TRANSPORT PROTEIN"/>
    <property type="match status" value="1"/>
</dbReference>
<feature type="transmembrane region" description="Helical" evidence="1">
    <location>
        <begin position="109"/>
        <end position="132"/>
    </location>
</feature>
<feature type="transmembrane region" description="Helical" evidence="1">
    <location>
        <begin position="430"/>
        <end position="447"/>
    </location>
</feature>
<gene>
    <name evidence="3" type="ORF">C6Y45_12970</name>
</gene>
<dbReference type="PANTHER" id="PTHR35342:SF5">
    <property type="entry name" value="TRICARBOXYLIC TRANSPORT PROTEIN"/>
    <property type="match status" value="1"/>
</dbReference>
<evidence type="ECO:0000313" key="4">
    <source>
        <dbReference type="Proteomes" id="UP000240509"/>
    </source>
</evidence>
<sequence>MIDWQSLGQGISMLMSLEVFFLMLVGLALGVVLAAIPGFTGSLGIAIMLPLTFGMDPLPSLVFLLSIYTGGLYGGAITAILLNTPGSPAAVATSLDGYPMTKKGYAGKALGIAVGASSIGGFIGIAVLLVIIQPLASFALRFGPTEMFMVAVFGLTIIAALKGNSFIKTLYAGLLGILIGTIGMTSSGAVRGTFGMSELLDGIPIIPALIGLFAVSELFFLVEKGYVAKQQVKERNSLQVIHGIKRAIKYPFNILRSSAIGVFIGALPAAGSTIASLVSYNEAKRASKDPSSFGKGNEEGIVAGEAANNSSEGGALATMLVLGIPGSASAAMLLGAIIMQGWTPGPRLFIDHSDVLYGVIFSELIQEILLIFVGGAIAVVAGRIVQVPTRVLIPTIIVFALVGSFAVRNLMFDAVLVFLFGLLGWYLRKNAYPTIAVVLGLILGPLADRELLRSYQLYGDETFLMFFQRPITLILIAITILGAVTPFLLERKKKKKERLE</sequence>
<feature type="transmembrane region" description="Helical" evidence="1">
    <location>
        <begin position="391"/>
        <end position="423"/>
    </location>
</feature>
<feature type="transmembrane region" description="Helical" evidence="1">
    <location>
        <begin position="467"/>
        <end position="489"/>
    </location>
</feature>
<dbReference type="AlphaFoldDB" id="A0A2T4U3Y1"/>
<dbReference type="RefSeq" id="WP_107585659.1">
    <property type="nucleotide sequence ID" value="NZ_PZJJ01000024.1"/>
</dbReference>
<feature type="transmembrane region" description="Helical" evidence="1">
    <location>
        <begin position="138"/>
        <end position="158"/>
    </location>
</feature>
<feature type="domain" description="DUF112" evidence="2">
    <location>
        <begin position="21"/>
        <end position="439"/>
    </location>
</feature>
<evidence type="ECO:0000259" key="2">
    <source>
        <dbReference type="Pfam" id="PF01970"/>
    </source>
</evidence>
<dbReference type="Proteomes" id="UP000240509">
    <property type="component" value="Unassembled WGS sequence"/>
</dbReference>
<feature type="transmembrane region" description="Helical" evidence="1">
    <location>
        <begin position="20"/>
        <end position="49"/>
    </location>
</feature>
<feature type="transmembrane region" description="Helical" evidence="1">
    <location>
        <begin position="61"/>
        <end position="82"/>
    </location>
</feature>
<comment type="caution">
    <text evidence="3">The sequence shown here is derived from an EMBL/GenBank/DDBJ whole genome shotgun (WGS) entry which is preliminary data.</text>
</comment>
<feature type="transmembrane region" description="Helical" evidence="1">
    <location>
        <begin position="202"/>
        <end position="222"/>
    </location>
</feature>
<dbReference type="Pfam" id="PF01970">
    <property type="entry name" value="TctA"/>
    <property type="match status" value="1"/>
</dbReference>
<accession>A0A2T4U3Y1</accession>
<proteinExistence type="predicted"/>
<evidence type="ECO:0000313" key="3">
    <source>
        <dbReference type="EMBL" id="PTL38102.1"/>
    </source>
</evidence>
<reference evidence="3 4" key="1">
    <citation type="submission" date="2018-03" db="EMBL/GenBank/DDBJ databases">
        <title>Alkalicoccus saliphilus sp. nov., isolated from a mineral pool.</title>
        <authorList>
            <person name="Zhao B."/>
        </authorList>
    </citation>
    <scope>NUCLEOTIDE SEQUENCE [LARGE SCALE GENOMIC DNA]</scope>
    <source>
        <strain evidence="3 4">6AG</strain>
    </source>
</reference>
<feature type="transmembrane region" description="Helical" evidence="1">
    <location>
        <begin position="319"/>
        <end position="343"/>
    </location>
</feature>
<dbReference type="EMBL" id="PZJJ01000024">
    <property type="protein sequence ID" value="PTL38102.1"/>
    <property type="molecule type" value="Genomic_DNA"/>
</dbReference>
<feature type="transmembrane region" description="Helical" evidence="1">
    <location>
        <begin position="170"/>
        <end position="190"/>
    </location>
</feature>
<evidence type="ECO:0000256" key="1">
    <source>
        <dbReference type="SAM" id="Phobius"/>
    </source>
</evidence>
<dbReference type="OrthoDB" id="9781349at2"/>
<keyword evidence="1" id="KW-1133">Transmembrane helix</keyword>
<keyword evidence="4" id="KW-1185">Reference proteome</keyword>
<keyword evidence="1" id="KW-0812">Transmembrane</keyword>